<evidence type="ECO:0000256" key="1">
    <source>
        <dbReference type="ARBA" id="ARBA00022448"/>
    </source>
</evidence>
<comment type="subcellular location">
    <subcellularLocation>
        <location evidence="7">Nucleus</location>
        <location evidence="7">Nuclear pore complex</location>
    </subcellularLocation>
    <subcellularLocation>
        <location evidence="7">Nucleus membrane</location>
    </subcellularLocation>
</comment>
<keyword evidence="2" id="KW-0509">mRNA transport</keyword>
<keyword evidence="6 7" id="KW-0539">Nucleus</keyword>
<evidence type="ECO:0000256" key="5">
    <source>
        <dbReference type="ARBA" id="ARBA00023132"/>
    </source>
</evidence>
<dbReference type="GO" id="GO:0006606">
    <property type="term" value="P:protein import into nucleus"/>
    <property type="evidence" value="ECO:0007669"/>
    <property type="project" value="TreeGrafter"/>
</dbReference>
<evidence type="ECO:0000256" key="3">
    <source>
        <dbReference type="ARBA" id="ARBA00022927"/>
    </source>
</evidence>
<dbReference type="InterPro" id="IPR007252">
    <property type="entry name" value="Nup84/Nup107"/>
</dbReference>
<dbReference type="GO" id="GO:0031080">
    <property type="term" value="C:nuclear pore outer ring"/>
    <property type="evidence" value="ECO:0007669"/>
    <property type="project" value="TreeGrafter"/>
</dbReference>
<evidence type="ECO:0000313" key="10">
    <source>
        <dbReference type="Proteomes" id="UP000316726"/>
    </source>
</evidence>
<dbReference type="PANTHER" id="PTHR13003">
    <property type="entry name" value="NUP107-RELATED"/>
    <property type="match status" value="1"/>
</dbReference>
<comment type="subunit">
    <text evidence="7">Part of the nuclear pore complex (NPC).</text>
</comment>
<dbReference type="GO" id="GO:0017056">
    <property type="term" value="F:structural constituent of nuclear pore"/>
    <property type="evidence" value="ECO:0007669"/>
    <property type="project" value="UniProtKB-UniRule"/>
</dbReference>
<dbReference type="GO" id="GO:0000973">
    <property type="term" value="P:post-transcriptional tethering of RNA polymerase II gene DNA at nuclear periphery"/>
    <property type="evidence" value="ECO:0007669"/>
    <property type="project" value="TreeGrafter"/>
</dbReference>
<protein>
    <recommendedName>
        <fullName evidence="7">Nuclear pore complex protein</fullName>
    </recommendedName>
</protein>
<keyword evidence="10" id="KW-1185">Reference proteome</keyword>
<keyword evidence="7" id="KW-0472">Membrane</keyword>
<accession>A0A5B8MQ96</accession>
<dbReference type="OrthoDB" id="513457at2759"/>
<dbReference type="PANTHER" id="PTHR13003:SF2">
    <property type="entry name" value="NUCLEAR PORE COMPLEX PROTEIN NUP107"/>
    <property type="match status" value="1"/>
</dbReference>
<dbReference type="Proteomes" id="UP000316726">
    <property type="component" value="Chromosome 8"/>
</dbReference>
<dbReference type="STRING" id="1764295.A0A5B8MQ96"/>
<evidence type="ECO:0000256" key="8">
    <source>
        <dbReference type="SAM" id="MobiDB-lite"/>
    </source>
</evidence>
<keyword evidence="3" id="KW-0653">Protein transport</keyword>
<dbReference type="Gene3D" id="1.20.190.50">
    <property type="match status" value="1"/>
</dbReference>
<name>A0A5B8MQ96_9CHLO</name>
<keyword evidence="1 7" id="KW-0813">Transport</keyword>
<reference evidence="9 10" key="1">
    <citation type="submission" date="2018-07" db="EMBL/GenBank/DDBJ databases">
        <title>The complete nuclear genome of the prasinophyte Chloropicon primus (CCMP1205).</title>
        <authorList>
            <person name="Pombert J.-F."/>
            <person name="Otis C."/>
            <person name="Turmel M."/>
            <person name="Lemieux C."/>
        </authorList>
    </citation>
    <scope>NUCLEOTIDE SEQUENCE [LARGE SCALE GENOMIC DNA]</scope>
    <source>
        <strain evidence="9 10">CCMP1205</strain>
    </source>
</reference>
<comment type="similarity">
    <text evidence="7">Belongs to the nucleoporin Nup84/Nup107 family.</text>
</comment>
<feature type="region of interest" description="Disordered" evidence="8">
    <location>
        <begin position="89"/>
        <end position="109"/>
    </location>
</feature>
<gene>
    <name evidence="9" type="ORF">A3770_08p51010</name>
</gene>
<evidence type="ECO:0000256" key="2">
    <source>
        <dbReference type="ARBA" id="ARBA00022816"/>
    </source>
</evidence>
<dbReference type="EMBL" id="CP031041">
    <property type="protein sequence ID" value="QDZ22583.1"/>
    <property type="molecule type" value="Genomic_DNA"/>
</dbReference>
<evidence type="ECO:0000313" key="9">
    <source>
        <dbReference type="EMBL" id="QDZ22583.1"/>
    </source>
</evidence>
<feature type="region of interest" description="Disordered" evidence="8">
    <location>
        <begin position="1"/>
        <end position="23"/>
    </location>
</feature>
<proteinExistence type="inferred from homology"/>
<evidence type="ECO:0000256" key="6">
    <source>
        <dbReference type="ARBA" id="ARBA00023242"/>
    </source>
</evidence>
<dbReference type="GO" id="GO:0006406">
    <property type="term" value="P:mRNA export from nucleus"/>
    <property type="evidence" value="ECO:0007669"/>
    <property type="project" value="TreeGrafter"/>
</dbReference>
<evidence type="ECO:0000256" key="4">
    <source>
        <dbReference type="ARBA" id="ARBA00023010"/>
    </source>
</evidence>
<keyword evidence="5 7" id="KW-0906">Nuclear pore complex</keyword>
<feature type="compositionally biased region" description="Gly residues" evidence="8">
    <location>
        <begin position="1"/>
        <end position="11"/>
    </location>
</feature>
<dbReference type="Gene3D" id="1.10.3450.20">
    <property type="match status" value="1"/>
</dbReference>
<evidence type="ECO:0000256" key="7">
    <source>
        <dbReference type="RuleBase" id="RU365072"/>
    </source>
</evidence>
<dbReference type="AlphaFoldDB" id="A0A5B8MQ96"/>
<sequence length="1094" mass="118914">MEGLGRGLGGFGPPPALSYADERGLLEELEQAATGQLDLRAASSTIAHKKKSHGGVTAGGRHGLDATADRNLLPYVSVFEARSNELVAASPSGGASPAPPGYGSSSSVLGHPQVQASPYLASRSPAKQPLSRRDEIEAESVLDNQNVEVSYAQMMTKLGLDSLQGKPLDECLRSSLVELEGYCLKRSFQLSALCRKMMHNTMKYVSYKNAAAEMRQEAATWCLLRHLFFEIPVFLDGPAGGDGVDAMDLGVRTSAASQVVAESILADEGTKDLANVVSWLEFLSGLDLDENEASGLPKVGTGDGVWSETKTQSAIGNAKVVTELDPDAPARQGKELSSENAKDNERLLKVVWSLLRAGRLRDACNICRECGQPWRAASLAVSGGFGPTLVGEVSASQQIDPTFMEKEYEAAADESDVEPGLRRFLWKLSCQAISESASGDASTSAGPDAAGGGLKPLYEAATYGSFCGNTRRVLPVCSSWEDVVWAYSRSLLERKVDDTIAELVPPSSQSRGLWIDQRPSGVPTTLEEIFDAVDGIDASESAQLVQERDQMQRQIQLFMIVKDYGSLLDCLRKWILHPSDHSMGEFSFGEPPASPSAMRFAAHLVLFLRFLGIVPSSSEGNEFSEHQDLVNKVLQVYTIHLMDTEQHDLIPVYAAHLRDTSLDLTYMIFLDEMMKYSLVEQQKCYVLACKYLGESVARLTCKYATKVMQEARGPIEENAEHRANAALWLCYEESMYHSALQHSLALCRDFSMGGLKCYEAASTLLLQVLPVEFWKWLEALKFEGSHADVNRMDMMENDTKAFMASASEIEDWREWYEFQDSIRKWISLCGVIQTDVGPDRPGGSSVSVSNAQSLRHTGEKLMDQALGLLTRKWLQTQDLPDDHVESSDLSVFLTCSAVEKPAGHEGRGFAGGAVVEGFRLGVLESALNEALQSEGGHYAASVKAAGEADKFEVSLCSAKGAAEGDGPMAANQVDLEAAAYIIGWAIKGNLSKDLQDIGLNVQHLDCGSHHGMSRFICRQICMSKLVLQCIYIRQVLSSLPGADPGSSAGQNLVQMIVGGNGSSADLTHYLSPFQVQELVLMEREATINEIGSRQ</sequence>
<organism evidence="9 10">
    <name type="scientific">Chloropicon primus</name>
    <dbReference type="NCBI Taxonomy" id="1764295"/>
    <lineage>
        <taxon>Eukaryota</taxon>
        <taxon>Viridiplantae</taxon>
        <taxon>Chlorophyta</taxon>
        <taxon>Chloropicophyceae</taxon>
        <taxon>Chloropicales</taxon>
        <taxon>Chloropicaceae</taxon>
        <taxon>Chloropicon</taxon>
    </lineage>
</organism>
<dbReference type="Pfam" id="PF04121">
    <property type="entry name" value="Nup84_Nup100"/>
    <property type="match status" value="1"/>
</dbReference>
<keyword evidence="4 7" id="KW-0811">Translocation</keyword>
<comment type="function">
    <text evidence="7">Functions as a component of the nuclear pore complex (NPC).</text>
</comment>
<feature type="compositionally biased region" description="Low complexity" evidence="8">
    <location>
        <begin position="89"/>
        <end position="107"/>
    </location>
</feature>
<dbReference type="GO" id="GO:0031965">
    <property type="term" value="C:nuclear membrane"/>
    <property type="evidence" value="ECO:0007669"/>
    <property type="project" value="UniProtKB-SubCell"/>
</dbReference>